<evidence type="ECO:0000313" key="3">
    <source>
        <dbReference type="EMBL" id="KAL1529733.1"/>
    </source>
</evidence>
<dbReference type="PANTHER" id="PTHR12286:SF5">
    <property type="entry name" value="SACCHAROPINE DEHYDROGENASE-LIKE OXIDOREDUCTASE"/>
    <property type="match status" value="1"/>
</dbReference>
<dbReference type="GO" id="GO:0005886">
    <property type="term" value="C:plasma membrane"/>
    <property type="evidence" value="ECO:0007669"/>
    <property type="project" value="TreeGrafter"/>
</dbReference>
<accession>A0AB34K914</accession>
<dbReference type="InterPro" id="IPR051276">
    <property type="entry name" value="Saccharopine_DH-like_oxidrdct"/>
</dbReference>
<evidence type="ECO:0000313" key="4">
    <source>
        <dbReference type="Proteomes" id="UP001515480"/>
    </source>
</evidence>
<name>A0AB34K914_PRYPA</name>
<dbReference type="EMBL" id="JBGBPQ010000001">
    <property type="protein sequence ID" value="KAL1529733.1"/>
    <property type="molecule type" value="Genomic_DNA"/>
</dbReference>
<dbReference type="AlphaFoldDB" id="A0AB34K914"/>
<dbReference type="InterPro" id="IPR036291">
    <property type="entry name" value="NAD(P)-bd_dom_sf"/>
</dbReference>
<protein>
    <recommendedName>
        <fullName evidence="2">Saccharopine dehydrogenase NADP binding domain-containing protein</fullName>
    </recommendedName>
</protein>
<dbReference type="PANTHER" id="PTHR12286">
    <property type="entry name" value="SACCHAROPINE DEHYDROGENASE-LIKE OXIDOREDUCTASE"/>
    <property type="match status" value="1"/>
</dbReference>
<dbReference type="Gene3D" id="3.40.50.720">
    <property type="entry name" value="NAD(P)-binding Rossmann-like Domain"/>
    <property type="match status" value="1"/>
</dbReference>
<sequence length="429" mass="46191">MARPLDVLLYGASGFTGRLVAAYLARHAPTLRIGLAGRCADRLRAARVAASNCSALPEWGAELHVASAEDELALRALAARASVVISTAGPFSACGTPLVRACLHARTDYVDINGEVPWMKQLVEELDEEAREAGVRIVPSCGYTVPSDLGTWLTVQSIRERYGCATRSVSGLIQFNGRLSGGTMATGLLLDRASAAEQAQRKDPFVLGGAPAGGEVRAEDRDSDEAVFDSVSRCWTAPFWMATISSRVVRRSHELFRQQDGIGYGAEFSYSERALARDESVAKNMASEMPSPERRERLIARGKLPSPGQGPSAEVRAKSWFRLLLLGRSEDGRWMATHLLGGDPGYDETSKFVSEAAILLASRRTNPSLVRRGGNGGVLTPASALGQPFVNALAERGINFQQFPAANNEEVADVVQTLINQNGAERHRA</sequence>
<dbReference type="InterPro" id="IPR005097">
    <property type="entry name" value="Sacchrp_dh_NADP-bd"/>
</dbReference>
<reference evidence="3 4" key="1">
    <citation type="journal article" date="2024" name="Science">
        <title>Giant polyketide synthase enzymes in the biosynthesis of giant marine polyether toxins.</title>
        <authorList>
            <person name="Fallon T.R."/>
            <person name="Shende V.V."/>
            <person name="Wierzbicki I.H."/>
            <person name="Pendleton A.L."/>
            <person name="Watervoot N.F."/>
            <person name="Auber R.P."/>
            <person name="Gonzalez D.J."/>
            <person name="Wisecaver J.H."/>
            <person name="Moore B.S."/>
        </authorList>
    </citation>
    <scope>NUCLEOTIDE SEQUENCE [LARGE SCALE GENOMIC DNA]</scope>
    <source>
        <strain evidence="3 4">12B1</strain>
    </source>
</reference>
<keyword evidence="4" id="KW-1185">Reference proteome</keyword>
<feature type="domain" description="Saccharopine dehydrogenase NADP binding" evidence="2">
    <location>
        <begin position="7"/>
        <end position="138"/>
    </location>
</feature>
<dbReference type="Pfam" id="PF03435">
    <property type="entry name" value="Sacchrp_dh_NADP"/>
    <property type="match status" value="1"/>
</dbReference>
<comment type="similarity">
    <text evidence="1">Belongs to the saccharopine dehydrogenase family.</text>
</comment>
<comment type="caution">
    <text evidence="3">The sequence shown here is derived from an EMBL/GenBank/DDBJ whole genome shotgun (WGS) entry which is preliminary data.</text>
</comment>
<evidence type="ECO:0000259" key="2">
    <source>
        <dbReference type="Pfam" id="PF03435"/>
    </source>
</evidence>
<dbReference type="SUPFAM" id="SSF51735">
    <property type="entry name" value="NAD(P)-binding Rossmann-fold domains"/>
    <property type="match status" value="1"/>
</dbReference>
<proteinExistence type="inferred from homology"/>
<evidence type="ECO:0000256" key="1">
    <source>
        <dbReference type="ARBA" id="ARBA00038048"/>
    </source>
</evidence>
<organism evidence="3 4">
    <name type="scientific">Prymnesium parvum</name>
    <name type="common">Toxic golden alga</name>
    <dbReference type="NCBI Taxonomy" id="97485"/>
    <lineage>
        <taxon>Eukaryota</taxon>
        <taxon>Haptista</taxon>
        <taxon>Haptophyta</taxon>
        <taxon>Prymnesiophyceae</taxon>
        <taxon>Prymnesiales</taxon>
        <taxon>Prymnesiaceae</taxon>
        <taxon>Prymnesium</taxon>
    </lineage>
</organism>
<dbReference type="Proteomes" id="UP001515480">
    <property type="component" value="Unassembled WGS sequence"/>
</dbReference>
<gene>
    <name evidence="3" type="ORF">AB1Y20_000669</name>
</gene>
<dbReference type="GO" id="GO:0009247">
    <property type="term" value="P:glycolipid biosynthetic process"/>
    <property type="evidence" value="ECO:0007669"/>
    <property type="project" value="TreeGrafter"/>
</dbReference>